<sequence length="75" mass="8442">MARSKISPAVYLGHLRAEAEKPLRAFSVQSPTRHNPPDLTSPQASSSLRETVHGRRNRAWPRHQDQDRRCSAAEA</sequence>
<feature type="compositionally biased region" description="Polar residues" evidence="1">
    <location>
        <begin position="27"/>
        <end position="49"/>
    </location>
</feature>
<name>A0AA88NLR9_CHASR</name>
<comment type="caution">
    <text evidence="2">The sequence shown here is derived from an EMBL/GenBank/DDBJ whole genome shotgun (WGS) entry which is preliminary data.</text>
</comment>
<proteinExistence type="predicted"/>
<evidence type="ECO:0000313" key="3">
    <source>
        <dbReference type="Proteomes" id="UP001187415"/>
    </source>
</evidence>
<reference evidence="2" key="1">
    <citation type="submission" date="2023-07" db="EMBL/GenBank/DDBJ databases">
        <title>Chromosome-level Genome Assembly of Striped Snakehead (Channa striata).</title>
        <authorList>
            <person name="Liu H."/>
        </authorList>
    </citation>
    <scope>NUCLEOTIDE SEQUENCE</scope>
    <source>
        <strain evidence="2">Gz</strain>
        <tissue evidence="2">Muscle</tissue>
    </source>
</reference>
<gene>
    <name evidence="2" type="ORF">Q5P01_001128</name>
</gene>
<organism evidence="2 3">
    <name type="scientific">Channa striata</name>
    <name type="common">Snakehead murrel</name>
    <name type="synonym">Ophicephalus striatus</name>
    <dbReference type="NCBI Taxonomy" id="64152"/>
    <lineage>
        <taxon>Eukaryota</taxon>
        <taxon>Metazoa</taxon>
        <taxon>Chordata</taxon>
        <taxon>Craniata</taxon>
        <taxon>Vertebrata</taxon>
        <taxon>Euteleostomi</taxon>
        <taxon>Actinopterygii</taxon>
        <taxon>Neopterygii</taxon>
        <taxon>Teleostei</taxon>
        <taxon>Neoteleostei</taxon>
        <taxon>Acanthomorphata</taxon>
        <taxon>Anabantaria</taxon>
        <taxon>Anabantiformes</taxon>
        <taxon>Channoidei</taxon>
        <taxon>Channidae</taxon>
        <taxon>Channa</taxon>
    </lineage>
</organism>
<evidence type="ECO:0000256" key="1">
    <source>
        <dbReference type="SAM" id="MobiDB-lite"/>
    </source>
</evidence>
<accession>A0AA88NLR9</accession>
<feature type="compositionally biased region" description="Basic and acidic residues" evidence="1">
    <location>
        <begin position="62"/>
        <end position="75"/>
    </location>
</feature>
<dbReference type="EMBL" id="JAUPFM010000001">
    <property type="protein sequence ID" value="KAK2861595.1"/>
    <property type="molecule type" value="Genomic_DNA"/>
</dbReference>
<protein>
    <submittedName>
        <fullName evidence="2">Uncharacterized protein</fullName>
    </submittedName>
</protein>
<evidence type="ECO:0000313" key="2">
    <source>
        <dbReference type="EMBL" id="KAK2861595.1"/>
    </source>
</evidence>
<dbReference type="AlphaFoldDB" id="A0AA88NLR9"/>
<dbReference type="Proteomes" id="UP001187415">
    <property type="component" value="Unassembled WGS sequence"/>
</dbReference>
<keyword evidence="3" id="KW-1185">Reference proteome</keyword>
<feature type="region of interest" description="Disordered" evidence="1">
    <location>
        <begin position="24"/>
        <end position="75"/>
    </location>
</feature>